<dbReference type="Gene3D" id="1.10.30.50">
    <property type="match status" value="1"/>
</dbReference>
<reference evidence="2 3" key="1">
    <citation type="journal article" date="2020" name="Arch. Microbiol.">
        <title>The genome sequence of the giant phototrophic gammaproteobacterium Thiospirillum jenense gives insight into its physiological properties and phylogenetic relationships.</title>
        <authorList>
            <person name="Imhoff J.F."/>
            <person name="Meyer T.E."/>
            <person name="Kyndt J.A."/>
        </authorList>
    </citation>
    <scope>NUCLEOTIDE SEQUENCE [LARGE SCALE GENOMIC DNA]</scope>
    <source>
        <strain evidence="2 3">DSM 216</strain>
    </source>
</reference>
<dbReference type="SMART" id="SM00507">
    <property type="entry name" value="HNHc"/>
    <property type="match status" value="1"/>
</dbReference>
<dbReference type="GO" id="GO:0003676">
    <property type="term" value="F:nucleic acid binding"/>
    <property type="evidence" value="ECO:0007669"/>
    <property type="project" value="InterPro"/>
</dbReference>
<keyword evidence="2" id="KW-0540">Nuclease</keyword>
<keyword evidence="2" id="KW-0255">Endonuclease</keyword>
<evidence type="ECO:0000313" key="3">
    <source>
        <dbReference type="Proteomes" id="UP000548632"/>
    </source>
</evidence>
<dbReference type="CDD" id="cd00085">
    <property type="entry name" value="HNHc"/>
    <property type="match status" value="1"/>
</dbReference>
<protein>
    <submittedName>
        <fullName evidence="2">HNH endonuclease</fullName>
    </submittedName>
</protein>
<evidence type="ECO:0000313" key="2">
    <source>
        <dbReference type="EMBL" id="MBB1125910.1"/>
    </source>
</evidence>
<dbReference type="Proteomes" id="UP000548632">
    <property type="component" value="Unassembled WGS sequence"/>
</dbReference>
<feature type="domain" description="HNH nuclease" evidence="1">
    <location>
        <begin position="116"/>
        <end position="176"/>
    </location>
</feature>
<dbReference type="GO" id="GO:0008270">
    <property type="term" value="F:zinc ion binding"/>
    <property type="evidence" value="ECO:0007669"/>
    <property type="project" value="InterPro"/>
</dbReference>
<gene>
    <name evidence="2" type="ORF">HUK38_06650</name>
</gene>
<proteinExistence type="predicted"/>
<dbReference type="AlphaFoldDB" id="A0A839HCP1"/>
<keyword evidence="3" id="KW-1185">Reference proteome</keyword>
<evidence type="ECO:0000259" key="1">
    <source>
        <dbReference type="SMART" id="SM00507"/>
    </source>
</evidence>
<sequence length="181" mass="20728">MLTYHYTCLESFSLPFNFPLSDAIENIENDRRWGQNNFYEVERLALEKVIALAIKQGCIEKNNAVLQRILSLLSDDDIFNNEVETVLKNGEITEPEGNRQPSQIEVLVNRFKRDPKVAAYALREAEGVCHDCNKDAPFISKKTNMPFLEVHHIIPLKEGGEDTIDNVVALCPNCHRKRHYG</sequence>
<comment type="caution">
    <text evidence="2">The sequence shown here is derived from an EMBL/GenBank/DDBJ whole genome shotgun (WGS) entry which is preliminary data.</text>
</comment>
<organism evidence="2 3">
    <name type="scientific">Thiospirillum jenense</name>
    <dbReference type="NCBI Taxonomy" id="1653858"/>
    <lineage>
        <taxon>Bacteria</taxon>
        <taxon>Pseudomonadati</taxon>
        <taxon>Pseudomonadota</taxon>
        <taxon>Gammaproteobacteria</taxon>
        <taxon>Chromatiales</taxon>
        <taxon>Chromatiaceae</taxon>
        <taxon>Thiospirillum</taxon>
    </lineage>
</organism>
<dbReference type="InterPro" id="IPR002711">
    <property type="entry name" value="HNH"/>
</dbReference>
<dbReference type="Pfam" id="PF01844">
    <property type="entry name" value="HNH"/>
    <property type="match status" value="1"/>
</dbReference>
<dbReference type="EMBL" id="JABVCQ010000011">
    <property type="protein sequence ID" value="MBB1125910.1"/>
    <property type="molecule type" value="Genomic_DNA"/>
</dbReference>
<name>A0A839HCP1_9GAMM</name>
<dbReference type="GO" id="GO:0004519">
    <property type="term" value="F:endonuclease activity"/>
    <property type="evidence" value="ECO:0007669"/>
    <property type="project" value="UniProtKB-KW"/>
</dbReference>
<accession>A0A839HCP1</accession>
<dbReference type="InterPro" id="IPR003615">
    <property type="entry name" value="HNH_nuc"/>
</dbReference>
<keyword evidence="2" id="KW-0378">Hydrolase</keyword>